<sequence>MMGFSVFIIFALLQIRLLNAGGNPEDLSNIESTDSSNHHQRHARGLSLKKLFAGKDKDPILDPNTYLELVDSKTPPEDAVKVPIPALIMEAADLLCDSLLRWLENRRECAEKLLELAQELENVHQGSNIAKFVGAATSVASISGAVVATIFTGGLASPLLVAAATGTLAGTAVSITSPVVESSMSISTFKKATELIEKDAKVGMGIQKQLQDLKDRCRGTQLGDHADELECEVTTQLMCALARRDNTHVPLDFLRGFNRATFFRHLTSGGMDPDKASLFICQALCHRHVRLHRPPITAHSITRILITATCTSSLHSSPAP</sequence>
<feature type="chain" id="PRO_5018211755" description="Apolipoprotein L3" evidence="2">
    <location>
        <begin position="21"/>
        <end position="320"/>
    </location>
</feature>
<name>A0A3N0Z6H4_ANAGA</name>
<gene>
    <name evidence="3" type="ORF">DPX16_2200</name>
</gene>
<evidence type="ECO:0000313" key="4">
    <source>
        <dbReference type="Proteomes" id="UP000281406"/>
    </source>
</evidence>
<dbReference type="Proteomes" id="UP000281406">
    <property type="component" value="Unassembled WGS sequence"/>
</dbReference>
<dbReference type="GO" id="GO:0006869">
    <property type="term" value="P:lipid transport"/>
    <property type="evidence" value="ECO:0007669"/>
    <property type="project" value="InterPro"/>
</dbReference>
<dbReference type="Pfam" id="PF05461">
    <property type="entry name" value="ApoL"/>
    <property type="match status" value="1"/>
</dbReference>
<comment type="similarity">
    <text evidence="1">Belongs to the apolipoprotein L family.</text>
</comment>
<dbReference type="InterPro" id="IPR008405">
    <property type="entry name" value="ApoL"/>
</dbReference>
<evidence type="ECO:0008006" key="5">
    <source>
        <dbReference type="Google" id="ProtNLM"/>
    </source>
</evidence>
<dbReference type="AlphaFoldDB" id="A0A3N0Z6H4"/>
<reference evidence="3 4" key="1">
    <citation type="submission" date="2018-10" db="EMBL/GenBank/DDBJ databases">
        <title>Genome assembly for a Yunnan-Guizhou Plateau 3E fish, Anabarilius grahami (Regan), and its evolutionary and genetic applications.</title>
        <authorList>
            <person name="Jiang W."/>
        </authorList>
    </citation>
    <scope>NUCLEOTIDE SEQUENCE [LARGE SCALE GENOMIC DNA]</scope>
    <source>
        <strain evidence="3">AG-KIZ</strain>
        <tissue evidence="3">Muscle</tissue>
    </source>
</reference>
<accession>A0A3N0Z6H4</accession>
<keyword evidence="4" id="KW-1185">Reference proteome</keyword>
<feature type="signal peptide" evidence="2">
    <location>
        <begin position="1"/>
        <end position="20"/>
    </location>
</feature>
<evidence type="ECO:0000313" key="3">
    <source>
        <dbReference type="EMBL" id="ROL53558.1"/>
    </source>
</evidence>
<proteinExistence type="inferred from homology"/>
<dbReference type="GO" id="GO:0042157">
    <property type="term" value="P:lipoprotein metabolic process"/>
    <property type="evidence" value="ECO:0007669"/>
    <property type="project" value="InterPro"/>
</dbReference>
<dbReference type="OrthoDB" id="5985551at2759"/>
<dbReference type="GO" id="GO:0008289">
    <property type="term" value="F:lipid binding"/>
    <property type="evidence" value="ECO:0007669"/>
    <property type="project" value="InterPro"/>
</dbReference>
<protein>
    <recommendedName>
        <fullName evidence="5">Apolipoprotein L3</fullName>
    </recommendedName>
</protein>
<keyword evidence="2" id="KW-0732">Signal</keyword>
<dbReference type="EMBL" id="RJVU01008195">
    <property type="protein sequence ID" value="ROL53558.1"/>
    <property type="molecule type" value="Genomic_DNA"/>
</dbReference>
<comment type="caution">
    <text evidence="3">The sequence shown here is derived from an EMBL/GenBank/DDBJ whole genome shotgun (WGS) entry which is preliminary data.</text>
</comment>
<evidence type="ECO:0000256" key="2">
    <source>
        <dbReference type="SAM" id="SignalP"/>
    </source>
</evidence>
<evidence type="ECO:0000256" key="1">
    <source>
        <dbReference type="ARBA" id="ARBA00010090"/>
    </source>
</evidence>
<dbReference type="GO" id="GO:0005576">
    <property type="term" value="C:extracellular region"/>
    <property type="evidence" value="ECO:0007669"/>
    <property type="project" value="InterPro"/>
</dbReference>
<organism evidence="3 4">
    <name type="scientific">Anabarilius grahami</name>
    <name type="common">Kanglang fish</name>
    <name type="synonym">Barilius grahami</name>
    <dbReference type="NCBI Taxonomy" id="495550"/>
    <lineage>
        <taxon>Eukaryota</taxon>
        <taxon>Metazoa</taxon>
        <taxon>Chordata</taxon>
        <taxon>Craniata</taxon>
        <taxon>Vertebrata</taxon>
        <taxon>Euteleostomi</taxon>
        <taxon>Actinopterygii</taxon>
        <taxon>Neopterygii</taxon>
        <taxon>Teleostei</taxon>
        <taxon>Ostariophysi</taxon>
        <taxon>Cypriniformes</taxon>
        <taxon>Xenocyprididae</taxon>
        <taxon>Xenocypridinae</taxon>
        <taxon>Xenocypridinae incertae sedis</taxon>
        <taxon>Anabarilius</taxon>
    </lineage>
</organism>